<feature type="transmembrane region" description="Helical" evidence="6">
    <location>
        <begin position="78"/>
        <end position="100"/>
    </location>
</feature>
<keyword evidence="2" id="KW-0813">Transport</keyword>
<evidence type="ECO:0000256" key="4">
    <source>
        <dbReference type="ARBA" id="ARBA00022989"/>
    </source>
</evidence>
<feature type="transmembrane region" description="Helical" evidence="6">
    <location>
        <begin position="133"/>
        <end position="152"/>
    </location>
</feature>
<accession>A0ABY4YW00</accession>
<name>A0ABY4YW00_9MICO</name>
<dbReference type="Pfam" id="PF01384">
    <property type="entry name" value="PHO4"/>
    <property type="match status" value="2"/>
</dbReference>
<gene>
    <name evidence="7" type="ORF">NF556_03330</name>
</gene>
<organism evidence="7 8">
    <name type="scientific">Ornithinimicrobium faecis</name>
    <dbReference type="NCBI Taxonomy" id="2934158"/>
    <lineage>
        <taxon>Bacteria</taxon>
        <taxon>Bacillati</taxon>
        <taxon>Actinomycetota</taxon>
        <taxon>Actinomycetes</taxon>
        <taxon>Micrococcales</taxon>
        <taxon>Ornithinimicrobiaceae</taxon>
        <taxon>Ornithinimicrobium</taxon>
    </lineage>
</organism>
<protein>
    <submittedName>
        <fullName evidence="7">Inorganic phosphate transporter</fullName>
    </submittedName>
</protein>
<feature type="transmembrane region" description="Helical" evidence="6">
    <location>
        <begin position="42"/>
        <end position="66"/>
    </location>
</feature>
<feature type="transmembrane region" description="Helical" evidence="6">
    <location>
        <begin position="106"/>
        <end position="126"/>
    </location>
</feature>
<evidence type="ECO:0000256" key="1">
    <source>
        <dbReference type="ARBA" id="ARBA00004141"/>
    </source>
</evidence>
<feature type="transmembrane region" description="Helical" evidence="6">
    <location>
        <begin position="306"/>
        <end position="329"/>
    </location>
</feature>
<dbReference type="EMBL" id="CP099489">
    <property type="protein sequence ID" value="USQ80704.1"/>
    <property type="molecule type" value="Genomic_DNA"/>
</dbReference>
<sequence>MDWLPVALVIGLALIFAFTNGFHDASNSVATAIATRALSPRIAITMAAGLNLVGAFLGEGIARTIGENIIVPPDGTEGLILITAALLGAVAWNLITWWWGMPSSSTHALIGGLAGASLAAGSTVLWSGIWTDVVLPMFVSPLAGLVVAYLGMRVLVRVVGNHRRQGVDRDLRRAQVASAAAMALGHGLQDAAKTMGVVVLALSVTGHGGGDGVPWPVMVSAAVALAAGTYAGGWRIMRTLGRRIISPAPEPAQGMVAEASAAAVLYLAAVAHAPVSTTHTITSAILGTGLTGRSSAIRWGVIRRILLTWVLTFPAAAGLAALLCAVVLAL</sequence>
<keyword evidence="8" id="KW-1185">Reference proteome</keyword>
<feature type="transmembrane region" description="Helical" evidence="6">
    <location>
        <begin position="213"/>
        <end position="233"/>
    </location>
</feature>
<dbReference type="PANTHER" id="PTHR11101">
    <property type="entry name" value="PHOSPHATE TRANSPORTER"/>
    <property type="match status" value="1"/>
</dbReference>
<comment type="subcellular location">
    <subcellularLocation>
        <location evidence="1">Membrane</location>
        <topology evidence="1">Multi-pass membrane protein</topology>
    </subcellularLocation>
</comment>
<dbReference type="InterPro" id="IPR001204">
    <property type="entry name" value="Phos_transporter"/>
</dbReference>
<evidence type="ECO:0000256" key="3">
    <source>
        <dbReference type="ARBA" id="ARBA00022692"/>
    </source>
</evidence>
<keyword evidence="4 6" id="KW-1133">Transmembrane helix</keyword>
<evidence type="ECO:0000256" key="6">
    <source>
        <dbReference type="SAM" id="Phobius"/>
    </source>
</evidence>
<evidence type="ECO:0000256" key="2">
    <source>
        <dbReference type="ARBA" id="ARBA00022448"/>
    </source>
</evidence>
<proteinExistence type="predicted"/>
<reference evidence="7" key="1">
    <citation type="submission" date="2022-06" db="EMBL/GenBank/DDBJ databases">
        <title>Ornithinimicrobium HY1793.</title>
        <authorList>
            <person name="Huang Y."/>
        </authorList>
    </citation>
    <scope>NUCLEOTIDE SEQUENCE</scope>
    <source>
        <strain evidence="7">HY1793</strain>
    </source>
</reference>
<keyword evidence="3 6" id="KW-0812">Transmembrane</keyword>
<dbReference type="Proteomes" id="UP001056455">
    <property type="component" value="Chromosome"/>
</dbReference>
<evidence type="ECO:0000313" key="8">
    <source>
        <dbReference type="Proteomes" id="UP001056455"/>
    </source>
</evidence>
<evidence type="ECO:0000313" key="7">
    <source>
        <dbReference type="EMBL" id="USQ80704.1"/>
    </source>
</evidence>
<dbReference type="PANTHER" id="PTHR11101:SF80">
    <property type="entry name" value="PHOSPHATE TRANSPORTER"/>
    <property type="match status" value="1"/>
</dbReference>
<dbReference type="RefSeq" id="WP_252594086.1">
    <property type="nucleotide sequence ID" value="NZ_CP099489.1"/>
</dbReference>
<evidence type="ECO:0000256" key="5">
    <source>
        <dbReference type="ARBA" id="ARBA00023136"/>
    </source>
</evidence>
<keyword evidence="5 6" id="KW-0472">Membrane</keyword>